<protein>
    <submittedName>
        <fullName evidence="1">Uncharacterized protein</fullName>
    </submittedName>
</protein>
<evidence type="ECO:0000313" key="2">
    <source>
        <dbReference type="Proteomes" id="UP001054837"/>
    </source>
</evidence>
<accession>A0AAV4SB31</accession>
<gene>
    <name evidence="1" type="ORF">CDAR_312151</name>
</gene>
<proteinExistence type="predicted"/>
<sequence length="107" mass="12675">MALINFSSGMQQQLQNVPGFRIWYSRVDFARWLYPRKWNPAKAVFRRKDEKDRSVETVWSRLGWFGEQSHRFAACFSVAMCNDLPALRHRKTPHCNYSRNAPRRALG</sequence>
<dbReference type="EMBL" id="BPLQ01007403">
    <property type="protein sequence ID" value="GIY29861.1"/>
    <property type="molecule type" value="Genomic_DNA"/>
</dbReference>
<dbReference type="AlphaFoldDB" id="A0AAV4SB31"/>
<comment type="caution">
    <text evidence="1">The sequence shown here is derived from an EMBL/GenBank/DDBJ whole genome shotgun (WGS) entry which is preliminary data.</text>
</comment>
<reference evidence="1 2" key="1">
    <citation type="submission" date="2021-06" db="EMBL/GenBank/DDBJ databases">
        <title>Caerostris darwini draft genome.</title>
        <authorList>
            <person name="Kono N."/>
            <person name="Arakawa K."/>
        </authorList>
    </citation>
    <scope>NUCLEOTIDE SEQUENCE [LARGE SCALE GENOMIC DNA]</scope>
</reference>
<name>A0AAV4SB31_9ARAC</name>
<keyword evidence="2" id="KW-1185">Reference proteome</keyword>
<dbReference type="Proteomes" id="UP001054837">
    <property type="component" value="Unassembled WGS sequence"/>
</dbReference>
<organism evidence="1 2">
    <name type="scientific">Caerostris darwini</name>
    <dbReference type="NCBI Taxonomy" id="1538125"/>
    <lineage>
        <taxon>Eukaryota</taxon>
        <taxon>Metazoa</taxon>
        <taxon>Ecdysozoa</taxon>
        <taxon>Arthropoda</taxon>
        <taxon>Chelicerata</taxon>
        <taxon>Arachnida</taxon>
        <taxon>Araneae</taxon>
        <taxon>Araneomorphae</taxon>
        <taxon>Entelegynae</taxon>
        <taxon>Araneoidea</taxon>
        <taxon>Araneidae</taxon>
        <taxon>Caerostris</taxon>
    </lineage>
</organism>
<evidence type="ECO:0000313" key="1">
    <source>
        <dbReference type="EMBL" id="GIY29861.1"/>
    </source>
</evidence>